<proteinExistence type="predicted"/>
<name>A0A645HAR5_9ZZZZ</name>
<protein>
    <submittedName>
        <fullName evidence="1">Uncharacterized protein</fullName>
    </submittedName>
</protein>
<organism evidence="1">
    <name type="scientific">bioreactor metagenome</name>
    <dbReference type="NCBI Taxonomy" id="1076179"/>
    <lineage>
        <taxon>unclassified sequences</taxon>
        <taxon>metagenomes</taxon>
        <taxon>ecological metagenomes</taxon>
    </lineage>
</organism>
<evidence type="ECO:0000313" key="1">
    <source>
        <dbReference type="EMBL" id="MPN35452.1"/>
    </source>
</evidence>
<comment type="caution">
    <text evidence="1">The sequence shown here is derived from an EMBL/GenBank/DDBJ whole genome shotgun (WGS) entry which is preliminary data.</text>
</comment>
<accession>A0A645HAR5</accession>
<dbReference type="EMBL" id="VSSQ01089042">
    <property type="protein sequence ID" value="MPN35452.1"/>
    <property type="molecule type" value="Genomic_DNA"/>
</dbReference>
<sequence length="90" mass="8894">MALTDVGSYLRFTAAGAKACTFDVATGFTTGQEVHIANRSASGNVTLSATGITLSPPKGGTLVLAPGDTVTVKFVGTASADVFGSTEAAP</sequence>
<dbReference type="AlphaFoldDB" id="A0A645HAR5"/>
<gene>
    <name evidence="1" type="ORF">SDC9_182950</name>
</gene>
<reference evidence="1" key="1">
    <citation type="submission" date="2019-08" db="EMBL/GenBank/DDBJ databases">
        <authorList>
            <person name="Kucharzyk K."/>
            <person name="Murdoch R.W."/>
            <person name="Higgins S."/>
            <person name="Loffler F."/>
        </authorList>
    </citation>
    <scope>NUCLEOTIDE SEQUENCE</scope>
</reference>